<keyword evidence="3 7" id="KW-1133">Transmembrane helix</keyword>
<reference evidence="10 11" key="2">
    <citation type="submission" date="2024-07" db="EMBL/GenBank/DDBJ databases">
        <authorList>
            <person name="Akdeniz Z."/>
        </authorList>
    </citation>
    <scope>NUCLEOTIDE SEQUENCE [LARGE SCALE GENOMIC DNA]</scope>
</reference>
<dbReference type="AlphaFoldDB" id="A0AA86U3E2"/>
<dbReference type="GO" id="GO:0031965">
    <property type="term" value="C:nuclear membrane"/>
    <property type="evidence" value="ECO:0007669"/>
    <property type="project" value="UniProtKB-SubCell"/>
</dbReference>
<keyword evidence="4 7" id="KW-0472">Membrane</keyword>
<evidence type="ECO:0000256" key="4">
    <source>
        <dbReference type="ARBA" id="ARBA00023136"/>
    </source>
</evidence>
<protein>
    <submittedName>
        <fullName evidence="9">Transmembrane domain-containing protein</fullName>
    </submittedName>
    <submittedName>
        <fullName evidence="10">Transmembrane_domain-containing protein</fullName>
    </submittedName>
</protein>
<accession>A0AA86U3E2</accession>
<evidence type="ECO:0000313" key="9">
    <source>
        <dbReference type="EMBL" id="CAI9939069.1"/>
    </source>
</evidence>
<comment type="caution">
    <text evidence="9">The sequence shown here is derived from an EMBL/GenBank/DDBJ whole genome shotgun (WGS) entry which is preliminary data.</text>
</comment>
<feature type="compositionally biased region" description="Low complexity" evidence="6">
    <location>
        <begin position="48"/>
        <end position="59"/>
    </location>
</feature>
<evidence type="ECO:0000313" key="11">
    <source>
        <dbReference type="Proteomes" id="UP001642409"/>
    </source>
</evidence>
<dbReference type="Pfam" id="PF09402">
    <property type="entry name" value="MSC"/>
    <property type="match status" value="1"/>
</dbReference>
<sequence length="684" mass="78424">MSQEDFINVDPAKLTIQQLKQAIGIFGGQQVVGPKKDQIEAFTKAREQYQQSQQSNTQELKQDDFDEPKTQKIEIPETPPVQVTVINNFAKQVQEETRPQPNYDLTQTAFQITGVLPVSNAAYVAQLQKENNLLDQHTSPPKQLKANIDFEKTPQSVIRQSDILEQFVQSNYIPQESILKTKNYSITNEFDDHLKFTEINTFKENADGLADDQEVKKIKKSVHFSPEVNLSKEKEAPVVSRVAKSPLKLQDLAKPPVQQVRRPIPTYKKPSFINRQISLYHTISISKQTCGIISAVILTLAMLFSIIVSVALRQNKIIPLSKTPIKIISFFLPKSYVNESTSYSLLQQNCPSRAICINNTIIGCEPTFTLKKINKFKAKTDFGLKHHNNKVNLNRKIHVMLNKQFETDAFTANNVNYTLHKTLICGRNKIQRKHLVSLMHTIEEEILNYEGQFKCSELRKVANQQAQSLFEEQNKNYQLLNISAFQILSQQDKDLLIDKINNDKDDIAEFTQSLQFSVDNDNILVKSTNKPNLSLGCRISFNFKLRKQAFVQTVFSILAVISLVAYLTFQIKLRNYVIRRYKKIKTYLKNVKEQEQNTNGSSVVSYAIRSEALKHQFVGDTIFINWLWPKIEKKLAGDYQIEKQWIRARNGEATEAYYYNGEGIVQIRKEASAQEEGSEHSISY</sequence>
<gene>
    <name evidence="9" type="ORF">HINF_LOCUS26714</name>
    <name evidence="10" type="ORF">HINF_LOCUS28477</name>
</gene>
<dbReference type="EMBL" id="CAXDID020000090">
    <property type="protein sequence ID" value="CAL6022081.1"/>
    <property type="molecule type" value="Genomic_DNA"/>
</dbReference>
<dbReference type="EMBL" id="CATOUU010000660">
    <property type="protein sequence ID" value="CAI9939069.1"/>
    <property type="molecule type" value="Genomic_DNA"/>
</dbReference>
<feature type="transmembrane region" description="Helical" evidence="7">
    <location>
        <begin position="292"/>
        <end position="312"/>
    </location>
</feature>
<comment type="subcellular location">
    <subcellularLocation>
        <location evidence="1">Nucleus membrane</location>
    </subcellularLocation>
</comment>
<evidence type="ECO:0000256" key="3">
    <source>
        <dbReference type="ARBA" id="ARBA00022989"/>
    </source>
</evidence>
<evidence type="ECO:0000256" key="7">
    <source>
        <dbReference type="SAM" id="Phobius"/>
    </source>
</evidence>
<feature type="region of interest" description="Disordered" evidence="6">
    <location>
        <begin position="45"/>
        <end position="76"/>
    </location>
</feature>
<dbReference type="InterPro" id="IPR018996">
    <property type="entry name" value="Man1/Src1-like_C"/>
</dbReference>
<keyword evidence="11" id="KW-1185">Reference proteome</keyword>
<proteinExistence type="predicted"/>
<evidence type="ECO:0000256" key="1">
    <source>
        <dbReference type="ARBA" id="ARBA00004126"/>
    </source>
</evidence>
<evidence type="ECO:0000256" key="5">
    <source>
        <dbReference type="ARBA" id="ARBA00023242"/>
    </source>
</evidence>
<evidence type="ECO:0000313" key="10">
    <source>
        <dbReference type="EMBL" id="CAL6022081.1"/>
    </source>
</evidence>
<feature type="compositionally biased region" description="Basic and acidic residues" evidence="6">
    <location>
        <begin position="60"/>
        <end position="75"/>
    </location>
</feature>
<organism evidence="9">
    <name type="scientific">Hexamita inflata</name>
    <dbReference type="NCBI Taxonomy" id="28002"/>
    <lineage>
        <taxon>Eukaryota</taxon>
        <taxon>Metamonada</taxon>
        <taxon>Diplomonadida</taxon>
        <taxon>Hexamitidae</taxon>
        <taxon>Hexamitinae</taxon>
        <taxon>Hexamita</taxon>
    </lineage>
</organism>
<feature type="transmembrane region" description="Helical" evidence="7">
    <location>
        <begin position="549"/>
        <end position="569"/>
    </location>
</feature>
<reference evidence="9" key="1">
    <citation type="submission" date="2023-06" db="EMBL/GenBank/DDBJ databases">
        <authorList>
            <person name="Kurt Z."/>
        </authorList>
    </citation>
    <scope>NUCLEOTIDE SEQUENCE</scope>
</reference>
<name>A0AA86U3E2_9EUKA</name>
<keyword evidence="2 7" id="KW-0812">Transmembrane</keyword>
<feature type="domain" description="Man1/Src1-like C-terminal" evidence="8">
    <location>
        <begin position="349"/>
        <end position="659"/>
    </location>
</feature>
<dbReference type="Proteomes" id="UP001642409">
    <property type="component" value="Unassembled WGS sequence"/>
</dbReference>
<keyword evidence="5" id="KW-0539">Nucleus</keyword>
<evidence type="ECO:0000259" key="8">
    <source>
        <dbReference type="Pfam" id="PF09402"/>
    </source>
</evidence>
<evidence type="ECO:0000256" key="6">
    <source>
        <dbReference type="SAM" id="MobiDB-lite"/>
    </source>
</evidence>
<evidence type="ECO:0000256" key="2">
    <source>
        <dbReference type="ARBA" id="ARBA00022692"/>
    </source>
</evidence>